<proteinExistence type="inferred from homology"/>
<dbReference type="KEGG" id="cmah:C1I91_01235"/>
<evidence type="ECO:0000256" key="10">
    <source>
        <dbReference type="SAM" id="Phobius"/>
    </source>
</evidence>
<evidence type="ECO:0000256" key="5">
    <source>
        <dbReference type="ARBA" id="ARBA00022927"/>
    </source>
</evidence>
<keyword evidence="6 10" id="KW-1133">Transmembrane helix</keyword>
<gene>
    <name evidence="12" type="ORF">C1I91_01235</name>
</gene>
<keyword evidence="5" id="KW-0653">Protein transport</keyword>
<evidence type="ECO:0000256" key="2">
    <source>
        <dbReference type="ARBA" id="ARBA00022448"/>
    </source>
</evidence>
<feature type="transmembrane region" description="Helical" evidence="10">
    <location>
        <begin position="170"/>
        <end position="190"/>
    </location>
</feature>
<evidence type="ECO:0000313" key="12">
    <source>
        <dbReference type="EMBL" id="QAA30406.1"/>
    </source>
</evidence>
<dbReference type="OrthoDB" id="9780552at2"/>
<keyword evidence="3" id="KW-1003">Cell membrane</keyword>
<dbReference type="Proteomes" id="UP000286268">
    <property type="component" value="Chromosome"/>
</dbReference>
<accession>A0A3R5TCW4</accession>
<name>A0A3R5TCW4_9CLOT</name>
<dbReference type="PANTHER" id="PTHR12428:SF65">
    <property type="entry name" value="CYTOCHROME C OXIDASE ASSEMBLY PROTEIN COX18, MITOCHONDRIAL"/>
    <property type="match status" value="1"/>
</dbReference>
<feature type="domain" description="Membrane insertase YidC/Oxa/ALB C-terminal" evidence="11">
    <location>
        <begin position="32"/>
        <end position="214"/>
    </location>
</feature>
<keyword evidence="7 10" id="KW-0472">Membrane</keyword>
<evidence type="ECO:0000256" key="3">
    <source>
        <dbReference type="ARBA" id="ARBA00022475"/>
    </source>
</evidence>
<keyword evidence="13" id="KW-1185">Reference proteome</keyword>
<evidence type="ECO:0000256" key="7">
    <source>
        <dbReference type="ARBA" id="ARBA00023136"/>
    </source>
</evidence>
<feature type="transmembrane region" description="Helical" evidence="10">
    <location>
        <begin position="32"/>
        <end position="52"/>
    </location>
</feature>
<dbReference type="GO" id="GO:0051205">
    <property type="term" value="P:protein insertion into membrane"/>
    <property type="evidence" value="ECO:0007669"/>
    <property type="project" value="TreeGrafter"/>
</dbReference>
<protein>
    <submittedName>
        <fullName evidence="12">Membrane protein insertase YidC</fullName>
    </submittedName>
</protein>
<evidence type="ECO:0000259" key="11">
    <source>
        <dbReference type="Pfam" id="PF02096"/>
    </source>
</evidence>
<dbReference type="PRINTS" id="PR00701">
    <property type="entry name" value="60KDINNERMP"/>
</dbReference>
<keyword evidence="8" id="KW-0143">Chaperone</keyword>
<dbReference type="EMBL" id="CP025746">
    <property type="protein sequence ID" value="QAA30406.1"/>
    <property type="molecule type" value="Genomic_DNA"/>
</dbReference>
<evidence type="ECO:0000256" key="9">
    <source>
        <dbReference type="RuleBase" id="RU003945"/>
    </source>
</evidence>
<dbReference type="InterPro" id="IPR047196">
    <property type="entry name" value="YidC_ALB_C"/>
</dbReference>
<dbReference type="NCBIfam" id="TIGR03592">
    <property type="entry name" value="yidC_oxa1_cterm"/>
    <property type="match status" value="1"/>
</dbReference>
<keyword evidence="4 9" id="KW-0812">Transmembrane</keyword>
<evidence type="ECO:0000313" key="13">
    <source>
        <dbReference type="Proteomes" id="UP000286268"/>
    </source>
</evidence>
<comment type="subcellular location">
    <subcellularLocation>
        <location evidence="1">Cell membrane</location>
        <topology evidence="1">Multi-pass membrane protein</topology>
    </subcellularLocation>
    <subcellularLocation>
        <location evidence="9">Membrane</location>
        <topology evidence="9">Multi-pass membrane protein</topology>
    </subcellularLocation>
</comment>
<dbReference type="PANTHER" id="PTHR12428">
    <property type="entry name" value="OXA1"/>
    <property type="match status" value="1"/>
</dbReference>
<evidence type="ECO:0000256" key="6">
    <source>
        <dbReference type="ARBA" id="ARBA00022989"/>
    </source>
</evidence>
<dbReference type="Pfam" id="PF02096">
    <property type="entry name" value="60KD_IMP"/>
    <property type="match status" value="1"/>
</dbReference>
<evidence type="ECO:0000256" key="8">
    <source>
        <dbReference type="ARBA" id="ARBA00023186"/>
    </source>
</evidence>
<dbReference type="CDD" id="cd20070">
    <property type="entry name" value="5TM_YidC_Alb3"/>
    <property type="match status" value="1"/>
</dbReference>
<feature type="transmembrane region" description="Helical" evidence="10">
    <location>
        <begin position="138"/>
        <end position="158"/>
    </location>
</feature>
<evidence type="ECO:0000256" key="4">
    <source>
        <dbReference type="ARBA" id="ARBA00022692"/>
    </source>
</evidence>
<evidence type="ECO:0000256" key="1">
    <source>
        <dbReference type="ARBA" id="ARBA00004651"/>
    </source>
</evidence>
<organism evidence="12 13">
    <name type="scientific">Clostridium manihotivorum</name>
    <dbReference type="NCBI Taxonomy" id="2320868"/>
    <lineage>
        <taxon>Bacteria</taxon>
        <taxon>Bacillati</taxon>
        <taxon>Bacillota</taxon>
        <taxon>Clostridia</taxon>
        <taxon>Eubacteriales</taxon>
        <taxon>Clostridiaceae</taxon>
        <taxon>Clostridium</taxon>
    </lineage>
</organism>
<feature type="transmembrane region" description="Helical" evidence="10">
    <location>
        <begin position="196"/>
        <end position="217"/>
    </location>
</feature>
<dbReference type="InterPro" id="IPR001708">
    <property type="entry name" value="YidC/ALB3/OXA1/COX18"/>
</dbReference>
<dbReference type="GO" id="GO:0032977">
    <property type="term" value="F:membrane insertase activity"/>
    <property type="evidence" value="ECO:0007669"/>
    <property type="project" value="InterPro"/>
</dbReference>
<comment type="similarity">
    <text evidence="9">Belongs to the OXA1/ALB3/YidC family.</text>
</comment>
<dbReference type="GO" id="GO:0005886">
    <property type="term" value="C:plasma membrane"/>
    <property type="evidence" value="ECO:0007669"/>
    <property type="project" value="UniProtKB-SubCell"/>
</dbReference>
<reference evidence="12 13" key="1">
    <citation type="submission" date="2018-01" db="EMBL/GenBank/DDBJ databases">
        <title>Genome Sequencing and Assembly of Anaerobacter polyendosporus strain CT4.</title>
        <authorList>
            <person name="Tachaapaikoon C."/>
            <person name="Sutheeworapong S."/>
            <person name="Jenjaroenpun P."/>
            <person name="Wongsurawat T."/>
            <person name="Nookeaw I."/>
            <person name="Cheawchanlertfa P."/>
            <person name="Kosugi A."/>
            <person name="Cheevadhanarak S."/>
            <person name="Ratanakhanokchai K."/>
        </authorList>
    </citation>
    <scope>NUCLEOTIDE SEQUENCE [LARGE SCALE GENOMIC DNA]</scope>
    <source>
        <strain evidence="12 13">CT4</strain>
    </source>
</reference>
<feature type="transmembrane region" description="Helical" evidence="10">
    <location>
        <begin position="95"/>
        <end position="118"/>
    </location>
</feature>
<dbReference type="GO" id="GO:0015031">
    <property type="term" value="P:protein transport"/>
    <property type="evidence" value="ECO:0007669"/>
    <property type="project" value="UniProtKB-KW"/>
</dbReference>
<dbReference type="InterPro" id="IPR028055">
    <property type="entry name" value="YidC/Oxa/ALB_C"/>
</dbReference>
<dbReference type="RefSeq" id="WP_128210858.1">
    <property type="nucleotide sequence ID" value="NZ_CP025746.1"/>
</dbReference>
<sequence length="226" mass="25235">MLQPIINFLTDVFTALHNMVVSIGITHVGTSYVLAIFILTVIVRLILLPLNIKQIRSQAKMQEVQPLVQEMQKKHKNDPQKAQMEMMRIYKENNVSPFSGCLPLLIQMPILFALYGVFSKINVQGASFLWIPNLYAKDPWYVLPIVSAITTYLSSYLATKSTAATTQQAGGMNMGSMNIGMAIMMGVMAINFRSALVLYWIMGNLIQVVQTYFLVVVPAKKKALAS</sequence>
<keyword evidence="2" id="KW-0813">Transport</keyword>
<dbReference type="AlphaFoldDB" id="A0A3R5TCW4"/>